<protein>
    <submittedName>
        <fullName evidence="1">Uncharacterized protein</fullName>
    </submittedName>
</protein>
<organism evidence="1 2">
    <name type="scientific">Leptolyngbya boryana NIES-2135</name>
    <dbReference type="NCBI Taxonomy" id="1973484"/>
    <lineage>
        <taxon>Bacteria</taxon>
        <taxon>Bacillati</taxon>
        <taxon>Cyanobacteriota</taxon>
        <taxon>Cyanophyceae</taxon>
        <taxon>Leptolyngbyales</taxon>
        <taxon>Leptolyngbyaceae</taxon>
        <taxon>Leptolyngbya group</taxon>
        <taxon>Leptolyngbya</taxon>
    </lineage>
</organism>
<gene>
    <name evidence="1" type="ORF">NIES2135_66840</name>
</gene>
<sequence length="1394" mass="155213">MALSCVQYDAKLLRPIDTAAKEVDHTLLEHLIEVERQRVGDWTTRYVTAQIYEGVTAADLRAFRELELQLILANGKWAYFTDVQTAALVQRQVARSSDAIAYGSLFLSHANASTIQSEAKILILDDAATIAQLPQIQKALENDFSEAELQEVHKKLGDCYSLVSSNLAHAVAYSPGQKQVKDPNRSPFQFRAGSPGIPGVIKGTCRVSEWCDRLQVDAILSLSSFKATQRSNGEKPQLVGVQLVPDFFFANKTYAATTQQKRGLQPALVTPEATQQEVLPKLVEKAISVAQIQANSKDATDYYLAVAERNRNESDEEVEVEEESVEELYIDPIYEILKADSFEQMQGHPKVMDAIAKVLHHEWMDAVTVGIYTPSAIAQPHAELQSWECCFRELPHGALVSLYRSPLGNIAGIGTFINNTEQLRETDAEAFRQQGVIYLNPWSAANVLITDFDGDRNAIVPGYAAISPGATVYSLQEQLQEISDPRSAYEAAQALFITAIQDATIFAPTEFPVFVAEVLDKNRPEVRPIAVNKELKIERQGTIEECAIHAANNPTGIVANLGMKIDSLYWDIAYLTPEQRPAYLQQICLHYTKVLERAAIPQPEDYETVLSSGDLQFHERLQQIVNEGHQVFQLPEQARTEAAGLVLQQVQTLLWDVKAIIAMNLQRAVDSPKSAREVAWQLHTFAATLGKYKDNALLNHRKDTDLYQSLKPGETPESVRILPTSTVDPVAQIAQSVNQHYREVVLTSRSRDVFLPLFPSREQGGFSEAQAEIARSWIDDYNATIQRAAIAQERAKIEVGPSLVIQSISGRQLRVVNLTSCDREGNSSIWQAARQGTALAFQVGLNPDWRTKTQFPYAIFFNSSQPAGFISLETVHLNQSWLQHATAKKPINIATERIKEFNFEPHMTIAQAKAAITEAAQKIARQAELLVECDRTSMAAALWHQGGQHLVIQAFHPELCQQLRSLHLQTMTVVGLQHPTNLHRGQTFSREPCAISVAVETNSESPIAGRTVLKVEGKTLAPFSTDSYQLPIGTQGEARIVPEVPAIVKAILPNGTPIKINQVQAHHFANQVWSNETVELGMKRREREGSKWSDLVLNMRDSAGHLQDLGIVSTAKDRQAVEAAFRQVSPVLKRETTIVAMLTSDIARLATVHLIPESLQLPNANSLQVRAEYSNPQGIQKQAYAIMTKNLNLGARSILLSEIEAQIGQPLNYARSHPNQEFPVTRIRSGLGGYHGREIAALWSERLIPENGRLPQSFIEAIQASHPDAEPLSEKTISGYCPSRGELFQWYQAYQLRAQTHPHDPQKLKQDQEGMAHVEAIRLRQKTEGLAQIQGQILDVSNNDFRNPAVVLSAEEYQRMQKAILYFRQASPAHTQASRICHSPSFINPIILRH</sequence>
<dbReference type="EMBL" id="AP018205">
    <property type="protein sequence ID" value="BAY59807.1"/>
    <property type="molecule type" value="Genomic_DNA"/>
</dbReference>
<name>A0A1Z4JSY0_LEPBY</name>
<evidence type="ECO:0000313" key="2">
    <source>
        <dbReference type="Proteomes" id="UP000217895"/>
    </source>
</evidence>
<geneLocation type="plasmid" evidence="1">
    <name>plasmid2</name>
</geneLocation>
<dbReference type="Proteomes" id="UP000217895">
    <property type="component" value="Plasmid Plasmid2 dna"/>
</dbReference>
<accession>A0A1Z4JSY0</accession>
<evidence type="ECO:0000313" key="1">
    <source>
        <dbReference type="EMBL" id="BAY59807.1"/>
    </source>
</evidence>
<keyword evidence="2" id="KW-1185">Reference proteome</keyword>
<reference evidence="1 2" key="1">
    <citation type="submission" date="2017-06" db="EMBL/GenBank/DDBJ databases">
        <title>Genome sequencing of cyanobaciteial culture collection at National Institute for Environmental Studies (NIES).</title>
        <authorList>
            <person name="Hirose Y."/>
            <person name="Shimura Y."/>
            <person name="Fujisawa T."/>
            <person name="Nakamura Y."/>
            <person name="Kawachi M."/>
        </authorList>
    </citation>
    <scope>NUCLEOTIDE SEQUENCE [LARGE SCALE GENOMIC DNA]</scope>
    <source>
        <strain evidence="1 2">NIES-2135</strain>
        <plasmid evidence="2">Plasmid Plasmid2 dna</plasmid>
    </source>
</reference>
<proteinExistence type="predicted"/>
<keyword evidence="1" id="KW-0614">Plasmid</keyword>